<protein>
    <submittedName>
        <fullName evidence="3">Vanadium-dependent haloperoxidase</fullName>
        <ecNumber evidence="3">1.11.1.-</ecNumber>
    </submittedName>
</protein>
<keyword evidence="3" id="KW-0560">Oxidoreductase</keyword>
<dbReference type="RefSeq" id="WP_369329672.1">
    <property type="nucleotide sequence ID" value="NZ_JAULBC010000003.1"/>
</dbReference>
<dbReference type="CDD" id="cd03398">
    <property type="entry name" value="PAP2_haloperoxidase"/>
    <property type="match status" value="1"/>
</dbReference>
<evidence type="ECO:0000256" key="1">
    <source>
        <dbReference type="SAM" id="SignalP"/>
    </source>
</evidence>
<dbReference type="InterPro" id="IPR052559">
    <property type="entry name" value="V-haloperoxidase"/>
</dbReference>
<dbReference type="Gene3D" id="1.10.606.20">
    <property type="match status" value="1"/>
</dbReference>
<evidence type="ECO:0000313" key="3">
    <source>
        <dbReference type="EMBL" id="MEX6688263.1"/>
    </source>
</evidence>
<gene>
    <name evidence="3" type="ORF">QTN47_12190</name>
</gene>
<evidence type="ECO:0000313" key="4">
    <source>
        <dbReference type="Proteomes" id="UP001560573"/>
    </source>
</evidence>
<accession>A0ABV3ZIB5</accession>
<name>A0ABV3ZIB5_9BACT</name>
<comment type="caution">
    <text evidence="3">The sequence shown here is derived from an EMBL/GenBank/DDBJ whole genome shotgun (WGS) entry which is preliminary data.</text>
</comment>
<dbReference type="EC" id="1.11.1.-" evidence="3"/>
<dbReference type="InterPro" id="IPR036938">
    <property type="entry name" value="PAP2/HPO_sf"/>
</dbReference>
<dbReference type="InterPro" id="IPR000326">
    <property type="entry name" value="PAP2/HPO"/>
</dbReference>
<feature type="chain" id="PRO_5047026541" evidence="1">
    <location>
        <begin position="20"/>
        <end position="433"/>
    </location>
</feature>
<feature type="domain" description="Phosphatidic acid phosphatase type 2/haloperoxidase" evidence="2">
    <location>
        <begin position="313"/>
        <end position="414"/>
    </location>
</feature>
<dbReference type="PANTHER" id="PTHR34599">
    <property type="entry name" value="PEROXIDASE-RELATED"/>
    <property type="match status" value="1"/>
</dbReference>
<keyword evidence="4" id="KW-1185">Reference proteome</keyword>
<proteinExistence type="predicted"/>
<feature type="signal peptide" evidence="1">
    <location>
        <begin position="1"/>
        <end position="19"/>
    </location>
</feature>
<dbReference type="Proteomes" id="UP001560573">
    <property type="component" value="Unassembled WGS sequence"/>
</dbReference>
<dbReference type="GO" id="GO:0004601">
    <property type="term" value="F:peroxidase activity"/>
    <property type="evidence" value="ECO:0007669"/>
    <property type="project" value="UniProtKB-KW"/>
</dbReference>
<keyword evidence="1" id="KW-0732">Signal</keyword>
<evidence type="ECO:0000259" key="2">
    <source>
        <dbReference type="Pfam" id="PF01569"/>
    </source>
</evidence>
<dbReference type="EMBL" id="JAULBC010000003">
    <property type="protein sequence ID" value="MEX6688263.1"/>
    <property type="molecule type" value="Genomic_DNA"/>
</dbReference>
<sequence length="433" mass="48800">MKRNFLLILLIVLCQSTFALPPDRNTDAYPLHRCEKALTDVIIHDIFSPPVASRIYAYANIAAHEALAAATDQRESLYGKLKSLPQVPNPGKEVLPSLAAVCAFMLTGEKLVFSEPLLHDSLQNILAYYKSMKISDEEFNSSMAYGETVASVILNWAGTDKYKETRKIRRYNYLKEEGKWIPTPPGYMAAVEPYWNQIRTMVLDSCNQFMPEKPLPFSKDTASAFYKQAYEVYVAGKNLTKHQYDIASFWDCNPFFLNVEGHLNYATKKISPGGHWISIAGLVARNTGADLMKTSKAYTYTSIALFDAFISCWDEKFRSNVIRPETYINAYIDESWRPLLQTPPFPEYTSGHSVASTVASIVLTGLFGKDVSFDDDTEVEFGLPVRHFTSFEEACKEAAISRLYGGIHYRVAIENGRKEGLLLGEYVAGRLLR</sequence>
<dbReference type="SUPFAM" id="SSF48317">
    <property type="entry name" value="Acid phosphatase/Vanadium-dependent haloperoxidase"/>
    <property type="match status" value="1"/>
</dbReference>
<organism evidence="3 4">
    <name type="scientific">Danxiaibacter flavus</name>
    <dbReference type="NCBI Taxonomy" id="3049108"/>
    <lineage>
        <taxon>Bacteria</taxon>
        <taxon>Pseudomonadati</taxon>
        <taxon>Bacteroidota</taxon>
        <taxon>Chitinophagia</taxon>
        <taxon>Chitinophagales</taxon>
        <taxon>Chitinophagaceae</taxon>
        <taxon>Danxiaibacter</taxon>
    </lineage>
</organism>
<keyword evidence="3" id="KW-0575">Peroxidase</keyword>
<reference evidence="3 4" key="1">
    <citation type="submission" date="2023-07" db="EMBL/GenBank/DDBJ databases">
        <authorList>
            <person name="Lian W.-H."/>
        </authorList>
    </citation>
    <scope>NUCLEOTIDE SEQUENCE [LARGE SCALE GENOMIC DNA]</scope>
    <source>
        <strain evidence="3 4">SYSU DXS3180</strain>
    </source>
</reference>
<dbReference type="Pfam" id="PF01569">
    <property type="entry name" value="PAP2"/>
    <property type="match status" value="1"/>
</dbReference>
<dbReference type="PANTHER" id="PTHR34599:SF2">
    <property type="entry name" value="TRAF-TYPE DOMAIN-CONTAINING PROTEIN"/>
    <property type="match status" value="1"/>
</dbReference>